<keyword evidence="3" id="KW-1185">Reference proteome</keyword>
<proteinExistence type="predicted"/>
<organism evidence="2 3">
    <name type="scientific">Phytophthora citrophthora</name>
    <dbReference type="NCBI Taxonomy" id="4793"/>
    <lineage>
        <taxon>Eukaryota</taxon>
        <taxon>Sar</taxon>
        <taxon>Stramenopiles</taxon>
        <taxon>Oomycota</taxon>
        <taxon>Peronosporomycetes</taxon>
        <taxon>Peronosporales</taxon>
        <taxon>Peronosporaceae</taxon>
        <taxon>Phytophthora</taxon>
    </lineage>
</organism>
<evidence type="ECO:0000313" key="3">
    <source>
        <dbReference type="Proteomes" id="UP001259832"/>
    </source>
</evidence>
<sequence length="243" mass="27911">MRWTSDEVMWLVQAWQETKKEVKDSGVKKNLEEFHQLVHENFEKLAGGSSPRSVSAVRRQMNILKDSYDFIVSFQGREQENGWFALSTNDQKTLMQTDGGNQVRPIDGQVFSALDKFLAEEESESEDSDGEKFETAVKKRAASKKKSARKSTSVLEEESGELLTPTKEEKIKDKRRRVSKTSVGVADILDRQSQGLAGFLEKRADERSHEIEQSRKEREADQKFWSEETAKDRALLRDLFTQD</sequence>
<name>A0AAD9GGZ6_9STRA</name>
<comment type="caution">
    <text evidence="2">The sequence shown here is derived from an EMBL/GenBank/DDBJ whole genome shotgun (WGS) entry which is preliminary data.</text>
</comment>
<dbReference type="AlphaFoldDB" id="A0AAD9GGZ6"/>
<feature type="region of interest" description="Disordered" evidence="1">
    <location>
        <begin position="139"/>
        <end position="184"/>
    </location>
</feature>
<gene>
    <name evidence="2" type="ORF">P3T76_009398</name>
</gene>
<feature type="compositionally biased region" description="Basic and acidic residues" evidence="1">
    <location>
        <begin position="200"/>
        <end position="225"/>
    </location>
</feature>
<protein>
    <submittedName>
        <fullName evidence="2">Uncharacterized protein</fullName>
    </submittedName>
</protein>
<evidence type="ECO:0000256" key="1">
    <source>
        <dbReference type="SAM" id="MobiDB-lite"/>
    </source>
</evidence>
<accession>A0AAD9GGZ6</accession>
<feature type="compositionally biased region" description="Basic residues" evidence="1">
    <location>
        <begin position="139"/>
        <end position="149"/>
    </location>
</feature>
<dbReference type="Proteomes" id="UP001259832">
    <property type="component" value="Unassembled WGS sequence"/>
</dbReference>
<evidence type="ECO:0000313" key="2">
    <source>
        <dbReference type="EMBL" id="KAK1938248.1"/>
    </source>
</evidence>
<feature type="region of interest" description="Disordered" evidence="1">
    <location>
        <begin position="197"/>
        <end position="225"/>
    </location>
</feature>
<dbReference type="EMBL" id="JASMQC010000018">
    <property type="protein sequence ID" value="KAK1938248.1"/>
    <property type="molecule type" value="Genomic_DNA"/>
</dbReference>
<reference evidence="2" key="1">
    <citation type="submission" date="2023-08" db="EMBL/GenBank/DDBJ databases">
        <title>Reference Genome Resource for the Citrus Pathogen Phytophthora citrophthora.</title>
        <authorList>
            <person name="Moller H."/>
            <person name="Coetzee B."/>
            <person name="Rose L.J."/>
            <person name="Van Niekerk J.M."/>
        </authorList>
    </citation>
    <scope>NUCLEOTIDE SEQUENCE</scope>
    <source>
        <strain evidence="2">STE-U-9442</strain>
    </source>
</reference>